<reference evidence="1 2" key="1">
    <citation type="submission" date="2015-11" db="EMBL/GenBank/DDBJ databases">
        <title>Expanding the genomic diversity of Burkholderia species for the development of highly accurate diagnostics.</title>
        <authorList>
            <person name="Sahl J."/>
            <person name="Keim P."/>
            <person name="Wagner D."/>
        </authorList>
    </citation>
    <scope>NUCLEOTIDE SEQUENCE [LARGE SCALE GENOMIC DNA]</scope>
    <source>
        <strain evidence="1 2">RF32-BP4</strain>
    </source>
</reference>
<dbReference type="Pfam" id="PF09502">
    <property type="entry name" value="HrpB4"/>
    <property type="match status" value="1"/>
</dbReference>
<sequence length="233" mass="25177">MSGGAPAASAASVASVSTRAAWLAGYDANARCAADWVHASWHGALAPLVATMHDHAPALRAACSLLLLRTLGAPSPSLDGFDVPADRLAALPVTDTLRLLRVRALLFRRTELRHWIDRASRMRLAGWVGADGCRALAALSALPDAPRARDLERREPSVPLAQRSGDDLAWEGWCLFERERAWSPAGPMRIVRLALPRDAARAPWIERAAADADGATLLARLPSLFPEWSWLFG</sequence>
<evidence type="ECO:0000313" key="1">
    <source>
        <dbReference type="EMBL" id="KUZ79788.1"/>
    </source>
</evidence>
<dbReference type="EMBL" id="LOTN01000084">
    <property type="protein sequence ID" value="KUZ79788.1"/>
    <property type="molecule type" value="Genomic_DNA"/>
</dbReference>
<evidence type="ECO:0000313" key="2">
    <source>
        <dbReference type="Proteomes" id="UP000065521"/>
    </source>
</evidence>
<accession>A0A124L736</accession>
<gene>
    <name evidence="1" type="ORF">WI38_01645</name>
</gene>
<protein>
    <submittedName>
        <fullName evidence="1">Type III secretion protein</fullName>
    </submittedName>
</protein>
<organism evidence="1 2">
    <name type="scientific">Burkholderia ubonensis</name>
    <dbReference type="NCBI Taxonomy" id="101571"/>
    <lineage>
        <taxon>Bacteria</taxon>
        <taxon>Pseudomonadati</taxon>
        <taxon>Pseudomonadota</taxon>
        <taxon>Betaproteobacteria</taxon>
        <taxon>Burkholderiales</taxon>
        <taxon>Burkholderiaceae</taxon>
        <taxon>Burkholderia</taxon>
        <taxon>Burkholderia cepacia complex</taxon>
    </lineage>
</organism>
<proteinExistence type="predicted"/>
<comment type="caution">
    <text evidence="1">The sequence shown here is derived from an EMBL/GenBank/DDBJ whole genome shotgun (WGS) entry which is preliminary data.</text>
</comment>
<dbReference type="NCBIfam" id="TIGR02560">
    <property type="entry name" value="HrpB4"/>
    <property type="match status" value="1"/>
</dbReference>
<dbReference type="Proteomes" id="UP000065521">
    <property type="component" value="Unassembled WGS sequence"/>
</dbReference>
<dbReference type="InterPro" id="IPR013393">
    <property type="entry name" value="T3SS_HrpB4"/>
</dbReference>
<dbReference type="RefSeq" id="WP_059638533.1">
    <property type="nucleotide sequence ID" value="NZ_LOTK01000064.1"/>
</dbReference>
<name>A0A124L736_9BURK</name>
<dbReference type="AlphaFoldDB" id="A0A124L736"/>